<organism evidence="2 3">
    <name type="scientific">Panagrellus redivivus</name>
    <name type="common">Microworm</name>
    <dbReference type="NCBI Taxonomy" id="6233"/>
    <lineage>
        <taxon>Eukaryota</taxon>
        <taxon>Metazoa</taxon>
        <taxon>Ecdysozoa</taxon>
        <taxon>Nematoda</taxon>
        <taxon>Chromadorea</taxon>
        <taxon>Rhabditida</taxon>
        <taxon>Tylenchina</taxon>
        <taxon>Panagrolaimomorpha</taxon>
        <taxon>Panagrolaimoidea</taxon>
        <taxon>Panagrolaimidae</taxon>
        <taxon>Panagrellus</taxon>
    </lineage>
</organism>
<reference evidence="2" key="1">
    <citation type="journal article" date="2013" name="Genetics">
        <title>The draft genome and transcriptome of Panagrellus redivivus are shaped by the harsh demands of a free-living lifestyle.</title>
        <authorList>
            <person name="Srinivasan J."/>
            <person name="Dillman A.R."/>
            <person name="Macchietto M.G."/>
            <person name="Heikkinen L."/>
            <person name="Lakso M."/>
            <person name="Fracchia K.M."/>
            <person name="Antoshechkin I."/>
            <person name="Mortazavi A."/>
            <person name="Wong G."/>
            <person name="Sternberg P.W."/>
        </authorList>
    </citation>
    <scope>NUCLEOTIDE SEQUENCE [LARGE SCALE GENOMIC DNA]</scope>
    <source>
        <strain evidence="2">MT8872</strain>
    </source>
</reference>
<evidence type="ECO:0000256" key="1">
    <source>
        <dbReference type="SAM" id="Phobius"/>
    </source>
</evidence>
<accession>A0A7E4WBE5</accession>
<protein>
    <submittedName>
        <fullName evidence="3">Col_cuticle_N domain-containing protein</fullName>
    </submittedName>
</protein>
<keyword evidence="2" id="KW-1185">Reference proteome</keyword>
<reference evidence="3" key="2">
    <citation type="submission" date="2020-10" db="UniProtKB">
        <authorList>
            <consortium name="WormBaseParasite"/>
        </authorList>
    </citation>
    <scope>IDENTIFICATION</scope>
</reference>
<dbReference type="AlphaFoldDB" id="A0A7E4WBE5"/>
<evidence type="ECO:0000313" key="3">
    <source>
        <dbReference type="WBParaSite" id="Pan_g9255.t1"/>
    </source>
</evidence>
<keyword evidence="1" id="KW-1133">Transmembrane helix</keyword>
<dbReference type="Proteomes" id="UP000492821">
    <property type="component" value="Unassembled WGS sequence"/>
</dbReference>
<sequence>MEISSLLIIQLVVSTFFSLLAFGSTVFIVFRLITKERRRVQEAEDHAFELYDAILQAFIPRTLGDKLSQVFRIEHNPSAMTDNRAIAGSVQQTMNATSPVPSPTETTDKK</sequence>
<evidence type="ECO:0000313" key="2">
    <source>
        <dbReference type="Proteomes" id="UP000492821"/>
    </source>
</evidence>
<feature type="transmembrane region" description="Helical" evidence="1">
    <location>
        <begin position="6"/>
        <end position="30"/>
    </location>
</feature>
<name>A0A7E4WBE5_PANRE</name>
<proteinExistence type="predicted"/>
<keyword evidence="1" id="KW-0472">Membrane</keyword>
<keyword evidence="1" id="KW-0812">Transmembrane</keyword>
<dbReference type="WBParaSite" id="Pan_g9255.t1">
    <property type="protein sequence ID" value="Pan_g9255.t1"/>
    <property type="gene ID" value="Pan_g9255"/>
</dbReference>